<gene>
    <name evidence="2" type="ORF">VPFG_00275</name>
</gene>
<dbReference type="KEGG" id="vg:15926728"/>
<keyword evidence="1" id="KW-0472">Membrane</keyword>
<feature type="transmembrane region" description="Helical" evidence="1">
    <location>
        <begin position="95"/>
        <end position="112"/>
    </location>
</feature>
<accession>R9TFL4</accession>
<evidence type="ECO:0000313" key="2">
    <source>
        <dbReference type="EMBL" id="AGN30274.1"/>
    </source>
</evidence>
<organism evidence="2 3">
    <name type="scientific">Vibrio phage nt-1</name>
    <dbReference type="NCBI Taxonomy" id="115992"/>
    <lineage>
        <taxon>Viruses</taxon>
        <taxon>Duplodnaviria</taxon>
        <taxon>Heunggongvirae</taxon>
        <taxon>Uroviricota</taxon>
        <taxon>Caudoviricetes</taxon>
        <taxon>Pantevenvirales</taxon>
        <taxon>Straboviridae</taxon>
        <taxon>Mylasvirus</taxon>
        <taxon>Mylasvirus persius</taxon>
    </lineage>
</organism>
<dbReference type="Proteomes" id="UP000201461">
    <property type="component" value="Segment"/>
</dbReference>
<proteinExistence type="predicted"/>
<evidence type="ECO:0000313" key="3">
    <source>
        <dbReference type="Proteomes" id="UP000201461"/>
    </source>
</evidence>
<dbReference type="RefSeq" id="YP_008125423.1">
    <property type="nucleotide sequence ID" value="NC_021529.2"/>
</dbReference>
<sequence>MVTKFLIVVLLSAWVINALITPFLAIGGMIFNFTFRTNIKFGNLVRTWQEFKYDWFWSFGYDDVDYFATWIFLDVIILGLAAGISAAAIQDISPMLAIVVVPFIIRFIIGFFKK</sequence>
<keyword evidence="3" id="KW-1185">Reference proteome</keyword>
<feature type="transmembrane region" description="Helical" evidence="1">
    <location>
        <begin position="6"/>
        <end position="31"/>
    </location>
</feature>
<reference evidence="2 3" key="1">
    <citation type="journal article" date="2014" name="Genome Biol. Evol.">
        <title>Composite Conserved Promoter-Terminator Motifs (PeSLs) that Mediate Modular Shuffling in the Diverse T4-Like Myoviruses.</title>
        <authorList>
            <person name="Comeau A.M."/>
            <person name="Arbiol C."/>
            <person name="Krisch H.M."/>
        </authorList>
    </citation>
    <scope>NUCLEOTIDE SEQUENCE [LARGE SCALE GENOMIC DNA]</scope>
</reference>
<dbReference type="GeneID" id="15926728"/>
<evidence type="ECO:0000256" key="1">
    <source>
        <dbReference type="SAM" id="Phobius"/>
    </source>
</evidence>
<protein>
    <submittedName>
        <fullName evidence="2">Uncharacterized protein</fullName>
    </submittedName>
</protein>
<keyword evidence="1" id="KW-0812">Transmembrane</keyword>
<keyword evidence="1" id="KW-1133">Transmembrane helix</keyword>
<feature type="transmembrane region" description="Helical" evidence="1">
    <location>
        <begin position="67"/>
        <end position="89"/>
    </location>
</feature>
<dbReference type="EMBL" id="HQ317393">
    <property type="protein sequence ID" value="AGN30274.1"/>
    <property type="molecule type" value="Genomic_DNA"/>
</dbReference>
<name>R9TFL4_9CAUD</name>